<dbReference type="InterPro" id="IPR038770">
    <property type="entry name" value="Na+/solute_symporter_sf"/>
</dbReference>
<comment type="subcellular location">
    <subcellularLocation>
        <location evidence="1">Cell membrane</location>
        <topology evidence="1">Multi-pass membrane protein</topology>
    </subcellularLocation>
</comment>
<feature type="transmembrane region" description="Helical" evidence="8">
    <location>
        <begin position="97"/>
        <end position="115"/>
    </location>
</feature>
<dbReference type="GO" id="GO:0055085">
    <property type="term" value="P:transmembrane transport"/>
    <property type="evidence" value="ECO:0007669"/>
    <property type="project" value="InterPro"/>
</dbReference>
<keyword evidence="10" id="KW-1185">Reference proteome</keyword>
<organism evidence="9 10">
    <name type="scientific">Maledivibacter halophilus</name>
    <dbReference type="NCBI Taxonomy" id="36842"/>
    <lineage>
        <taxon>Bacteria</taxon>
        <taxon>Bacillati</taxon>
        <taxon>Bacillota</taxon>
        <taxon>Clostridia</taxon>
        <taxon>Peptostreptococcales</taxon>
        <taxon>Caminicellaceae</taxon>
        <taxon>Maledivibacter</taxon>
    </lineage>
</organism>
<keyword evidence="5 8" id="KW-0812">Transmembrane</keyword>
<gene>
    <name evidence="9" type="ORF">SAMN02194393_01431</name>
</gene>
<dbReference type="AlphaFoldDB" id="A0A1T5JXJ1"/>
<evidence type="ECO:0000313" key="9">
    <source>
        <dbReference type="EMBL" id="SKC56080.1"/>
    </source>
</evidence>
<evidence type="ECO:0000256" key="4">
    <source>
        <dbReference type="ARBA" id="ARBA00022475"/>
    </source>
</evidence>
<evidence type="ECO:0000256" key="7">
    <source>
        <dbReference type="ARBA" id="ARBA00023136"/>
    </source>
</evidence>
<comment type="similarity">
    <text evidence="2">Belongs to the auxin efflux carrier (TC 2.A.69) family.</text>
</comment>
<dbReference type="PANTHER" id="PTHR36838">
    <property type="entry name" value="AUXIN EFFLUX CARRIER FAMILY PROTEIN"/>
    <property type="match status" value="1"/>
</dbReference>
<evidence type="ECO:0000256" key="8">
    <source>
        <dbReference type="SAM" id="Phobius"/>
    </source>
</evidence>
<evidence type="ECO:0000256" key="2">
    <source>
        <dbReference type="ARBA" id="ARBA00010145"/>
    </source>
</evidence>
<reference evidence="10" key="1">
    <citation type="submission" date="2017-02" db="EMBL/GenBank/DDBJ databases">
        <authorList>
            <person name="Varghese N."/>
            <person name="Submissions S."/>
        </authorList>
    </citation>
    <scope>NUCLEOTIDE SEQUENCE [LARGE SCALE GENOMIC DNA]</scope>
    <source>
        <strain evidence="10">M1</strain>
    </source>
</reference>
<feature type="transmembrane region" description="Helical" evidence="8">
    <location>
        <begin position="168"/>
        <end position="188"/>
    </location>
</feature>
<feature type="transmembrane region" description="Helical" evidence="8">
    <location>
        <begin position="67"/>
        <end position="85"/>
    </location>
</feature>
<feature type="transmembrane region" description="Helical" evidence="8">
    <location>
        <begin position="127"/>
        <end position="147"/>
    </location>
</feature>
<dbReference type="STRING" id="36842.SAMN02194393_01431"/>
<feature type="transmembrane region" description="Helical" evidence="8">
    <location>
        <begin position="232"/>
        <end position="253"/>
    </location>
</feature>
<dbReference type="RefSeq" id="WP_079490447.1">
    <property type="nucleotide sequence ID" value="NZ_FUZT01000003.1"/>
</dbReference>
<dbReference type="Proteomes" id="UP000190285">
    <property type="component" value="Unassembled WGS sequence"/>
</dbReference>
<sequence>MAILDQVIVLFLLIVIGYVIKKMKVISNDMNKDLSNLVMNVALPAFIITAMNFSFSPEVLIKSGKLIIISVGVYILVILSSFGLTKFMGIKGTDRDIFQYAIIFSNVGYMGYPVIRALMGDEGVFYAALYNLPFNILIWTLGVHILTRNNKKTIQNELDSKKSLDVKKFINPGMIAVIIGFILFLFSINLPYSIFRTLELVGSLTTPLAMIFIGSILADVKITDVFTTRKNFMICGIRLVILPILVIVILKSIGLGNYLLAIPAIIISMPVAANAAIMAAKFNNDYHLASKMVFLSTFFSVFTIPLIVLIVTGCCL</sequence>
<accession>A0A1T5JXJ1</accession>
<dbReference type="GO" id="GO:0005886">
    <property type="term" value="C:plasma membrane"/>
    <property type="evidence" value="ECO:0007669"/>
    <property type="project" value="UniProtKB-SubCell"/>
</dbReference>
<feature type="transmembrane region" description="Helical" evidence="8">
    <location>
        <begin position="292"/>
        <end position="311"/>
    </location>
</feature>
<evidence type="ECO:0000256" key="5">
    <source>
        <dbReference type="ARBA" id="ARBA00022692"/>
    </source>
</evidence>
<keyword evidence="4" id="KW-1003">Cell membrane</keyword>
<name>A0A1T5JXJ1_9FIRM</name>
<dbReference type="Pfam" id="PF03547">
    <property type="entry name" value="Mem_trans"/>
    <property type="match status" value="1"/>
</dbReference>
<feature type="transmembrane region" description="Helical" evidence="8">
    <location>
        <begin position="37"/>
        <end position="55"/>
    </location>
</feature>
<feature type="transmembrane region" description="Helical" evidence="8">
    <location>
        <begin position="259"/>
        <end position="280"/>
    </location>
</feature>
<dbReference type="InterPro" id="IPR004776">
    <property type="entry name" value="Mem_transp_PIN-like"/>
</dbReference>
<feature type="transmembrane region" description="Helical" evidence="8">
    <location>
        <begin position="200"/>
        <end position="220"/>
    </location>
</feature>
<keyword evidence="7 8" id="KW-0472">Membrane</keyword>
<evidence type="ECO:0000313" key="10">
    <source>
        <dbReference type="Proteomes" id="UP000190285"/>
    </source>
</evidence>
<evidence type="ECO:0000256" key="3">
    <source>
        <dbReference type="ARBA" id="ARBA00022448"/>
    </source>
</evidence>
<keyword evidence="6 8" id="KW-1133">Transmembrane helix</keyword>
<dbReference type="EMBL" id="FUZT01000003">
    <property type="protein sequence ID" value="SKC56080.1"/>
    <property type="molecule type" value="Genomic_DNA"/>
</dbReference>
<evidence type="ECO:0000256" key="1">
    <source>
        <dbReference type="ARBA" id="ARBA00004651"/>
    </source>
</evidence>
<dbReference type="OrthoDB" id="9798064at2"/>
<protein>
    <submittedName>
        <fullName evidence="9">Uncharacterized protein</fullName>
    </submittedName>
</protein>
<dbReference type="Gene3D" id="1.20.1530.20">
    <property type="match status" value="1"/>
</dbReference>
<feature type="transmembrane region" description="Helical" evidence="8">
    <location>
        <begin position="6"/>
        <end position="25"/>
    </location>
</feature>
<dbReference type="PANTHER" id="PTHR36838:SF1">
    <property type="entry name" value="SLR1864 PROTEIN"/>
    <property type="match status" value="1"/>
</dbReference>
<evidence type="ECO:0000256" key="6">
    <source>
        <dbReference type="ARBA" id="ARBA00022989"/>
    </source>
</evidence>
<keyword evidence="3" id="KW-0813">Transport</keyword>
<proteinExistence type="inferred from homology"/>